<feature type="compositionally biased region" description="Basic and acidic residues" evidence="2">
    <location>
        <begin position="11"/>
        <end position="23"/>
    </location>
</feature>
<dbReference type="GeneID" id="16996895"/>
<feature type="compositionally biased region" description="Basic and acidic residues" evidence="2">
    <location>
        <begin position="74"/>
        <end position="85"/>
    </location>
</feature>
<reference evidence="3 4" key="2">
    <citation type="journal article" date="2007" name="BMC Biol.">
        <title>A 100%-complete sequence reveals unusually simple genomic features in the hot-spring red alga Cyanidioschyzon merolae.</title>
        <authorList>
            <person name="Nozaki H."/>
            <person name="Takano H."/>
            <person name="Misumi O."/>
            <person name="Terasawa K."/>
            <person name="Matsuzaki M."/>
            <person name="Maruyama S."/>
            <person name="Nishida K."/>
            <person name="Yagisawa F."/>
            <person name="Yoshida Y."/>
            <person name="Fujiwara T."/>
            <person name="Takio S."/>
            <person name="Tamura K."/>
            <person name="Chung S.J."/>
            <person name="Nakamura S."/>
            <person name="Kuroiwa H."/>
            <person name="Tanaka K."/>
            <person name="Sato N."/>
            <person name="Kuroiwa T."/>
        </authorList>
    </citation>
    <scope>NUCLEOTIDE SEQUENCE [LARGE SCALE GENOMIC DNA]</scope>
    <source>
        <strain evidence="3 4">10D</strain>
    </source>
</reference>
<dbReference type="EMBL" id="AP006500">
    <property type="protein sequence ID" value="BAM82601.1"/>
    <property type="molecule type" value="Genomic_DNA"/>
</dbReference>
<dbReference type="Gramene" id="CMR418CT">
    <property type="protein sequence ID" value="CMR418CT"/>
    <property type="gene ID" value="CMR418C"/>
</dbReference>
<feature type="region of interest" description="Disordered" evidence="2">
    <location>
        <begin position="74"/>
        <end position="160"/>
    </location>
</feature>
<organism evidence="3 4">
    <name type="scientific">Cyanidioschyzon merolae (strain NIES-3377 / 10D)</name>
    <name type="common">Unicellular red alga</name>
    <dbReference type="NCBI Taxonomy" id="280699"/>
    <lineage>
        <taxon>Eukaryota</taxon>
        <taxon>Rhodophyta</taxon>
        <taxon>Bangiophyceae</taxon>
        <taxon>Cyanidiales</taxon>
        <taxon>Cyanidiaceae</taxon>
        <taxon>Cyanidioschyzon</taxon>
    </lineage>
</organism>
<accession>M1UWI8</accession>
<gene>
    <name evidence="3" type="ORF">CYME_CMR418C</name>
</gene>
<dbReference type="Proteomes" id="UP000007014">
    <property type="component" value="Chromosome 18"/>
</dbReference>
<evidence type="ECO:0000256" key="2">
    <source>
        <dbReference type="SAM" id="MobiDB-lite"/>
    </source>
</evidence>
<keyword evidence="4" id="KW-1185">Reference proteome</keyword>
<reference evidence="3 4" key="1">
    <citation type="journal article" date="2004" name="Nature">
        <title>Genome sequence of the ultrasmall unicellular red alga Cyanidioschyzon merolae 10D.</title>
        <authorList>
            <person name="Matsuzaki M."/>
            <person name="Misumi O."/>
            <person name="Shin-i T."/>
            <person name="Maruyama S."/>
            <person name="Takahara M."/>
            <person name="Miyagishima S."/>
            <person name="Mori T."/>
            <person name="Nishida K."/>
            <person name="Yagisawa F."/>
            <person name="Nishida K."/>
            <person name="Yoshida Y."/>
            <person name="Nishimura Y."/>
            <person name="Nakao S."/>
            <person name="Kobayashi T."/>
            <person name="Momoyama Y."/>
            <person name="Higashiyama T."/>
            <person name="Minoda A."/>
            <person name="Sano M."/>
            <person name="Nomoto H."/>
            <person name="Oishi K."/>
            <person name="Hayashi H."/>
            <person name="Ohta F."/>
            <person name="Nishizaka S."/>
            <person name="Haga S."/>
            <person name="Miura S."/>
            <person name="Morishita T."/>
            <person name="Kabeya Y."/>
            <person name="Terasawa K."/>
            <person name="Suzuki Y."/>
            <person name="Ishii Y."/>
            <person name="Asakawa S."/>
            <person name="Takano H."/>
            <person name="Ohta N."/>
            <person name="Kuroiwa H."/>
            <person name="Tanaka K."/>
            <person name="Shimizu N."/>
            <person name="Sugano S."/>
            <person name="Sato N."/>
            <person name="Nozaki H."/>
            <person name="Ogasawara N."/>
            <person name="Kohara Y."/>
            <person name="Kuroiwa T."/>
        </authorList>
    </citation>
    <scope>NUCLEOTIDE SEQUENCE [LARGE SCALE GENOMIC DNA]</scope>
    <source>
        <strain evidence="3 4">10D</strain>
    </source>
</reference>
<feature type="region of interest" description="Disordered" evidence="2">
    <location>
        <begin position="1"/>
        <end position="33"/>
    </location>
</feature>
<sequence>MAEEPATPADTELRDSQGADTSREGSWSPHEYLIEQPLHVKQHQGDEASVAADSALPTAETAMCTAPALMEYEGDRQSKRARASELDWSPALPQGKDEASATAHKTNSEHLGSESPDDVEKSSTPGHTDTELDRNSTLVSNADHAREPLERRPGGDYDERDACATTAMTTGAAPQDPGDECNGDSDAASTVDTELLFETPLAILKKFLDGHWVDAGRGPVRILRLRRCSESSGNTETFLRMDSGLRPVLYLRLEHETARTARWEKVRERSIRFLCPVSGQGPVMCVLQLRNAATADKLLALIEQVAFAAANKAPVASYTERSTGVQYSSSFTELWTRFQADTVPVLEQHREKALDDDETATAPRVVRLEQLIDASRKTLELQDAAQERLLQLLEEARETCTRTERELQTVHQRLCRRIAAVEPQLSKLRSSLGPVDSPAPLTSDPAKALSNNDLMITSVERRAVEASAYADPADFLGFCARLCSFRPSCFKQMRLEEKGAQGTGYPLVIELALGGWTYLLSGALHCGRCGATSAVSELVNESESSAQGCRHQPGCRWLSERSPTTFASFRADSSTSRTEACWALHLADAVRYLRDALERSASPNASVTERVAFRKLASHGWVCQTRQERLLFSCMFCGTPRFMAQSEIERSLDSTAAAGHHRRYCAFADTTVAVDIEQQLRNGTSAA</sequence>
<dbReference type="HOGENOM" id="CLU_400831_0_0_1"/>
<protein>
    <submittedName>
        <fullName evidence="3">Uncharacterized protein</fullName>
    </submittedName>
</protein>
<evidence type="ECO:0000313" key="4">
    <source>
        <dbReference type="Proteomes" id="UP000007014"/>
    </source>
</evidence>
<feature type="compositionally biased region" description="Basic and acidic residues" evidence="2">
    <location>
        <begin position="143"/>
        <end position="160"/>
    </location>
</feature>
<proteinExistence type="predicted"/>
<evidence type="ECO:0000256" key="1">
    <source>
        <dbReference type="SAM" id="Coils"/>
    </source>
</evidence>
<dbReference type="AlphaFoldDB" id="M1UWI8"/>
<dbReference type="KEGG" id="cme:CYME_CMR418C"/>
<name>M1UWI8_CYAM1</name>
<keyword evidence="1" id="KW-0175">Coiled coil</keyword>
<evidence type="ECO:0000313" key="3">
    <source>
        <dbReference type="EMBL" id="BAM82601.1"/>
    </source>
</evidence>
<feature type="coiled-coil region" evidence="1">
    <location>
        <begin position="386"/>
        <end position="413"/>
    </location>
</feature>
<dbReference type="OrthoDB" id="11989at2759"/>
<dbReference type="RefSeq" id="XP_005538637.1">
    <property type="nucleotide sequence ID" value="XM_005538580.1"/>
</dbReference>